<dbReference type="EMBL" id="JAMGBA010000002">
    <property type="protein sequence ID" value="MCL6699201.1"/>
    <property type="molecule type" value="Genomic_DNA"/>
</dbReference>
<proteinExistence type="predicted"/>
<dbReference type="RefSeq" id="WP_249904624.1">
    <property type="nucleotide sequence ID" value="NZ_JAMGBA010000002.1"/>
</dbReference>
<sequence>MSEEIAASYRSTGYAHLKSFVPREVCTMLLARMKTDLARQGMQLSSLEQQGPLLRAGAPELYGHHYPMFASFLWGMTPAVERLTGEALLPTYAYFRLYREGDICRVHGDRPACEHSLSLTLAYSDEMAWPLEVSPRRIEQPFARADEQFAVEEKAGSVAMQAGDAVLYQGVHHHHGRTTPNPNRWSAHLFLHWVGRDGPYADQAFDGQLPPAQVSF</sequence>
<comment type="caution">
    <text evidence="1">The sequence shown here is derived from an EMBL/GenBank/DDBJ whole genome shotgun (WGS) entry which is preliminary data.</text>
</comment>
<organism evidence="1 2">
    <name type="scientific">Sphingomonas caseinilyticus</name>
    <dbReference type="NCBI Taxonomy" id="2908205"/>
    <lineage>
        <taxon>Bacteria</taxon>
        <taxon>Pseudomonadati</taxon>
        <taxon>Pseudomonadota</taxon>
        <taxon>Alphaproteobacteria</taxon>
        <taxon>Sphingomonadales</taxon>
        <taxon>Sphingomonadaceae</taxon>
        <taxon>Sphingomonas</taxon>
    </lineage>
</organism>
<gene>
    <name evidence="1" type="ORF">LZ496_10470</name>
</gene>
<dbReference type="Proteomes" id="UP001203410">
    <property type="component" value="Unassembled WGS sequence"/>
</dbReference>
<name>A0ABT0RWB1_9SPHN</name>
<reference evidence="1 2" key="1">
    <citation type="submission" date="2022-05" db="EMBL/GenBank/DDBJ databases">
        <authorList>
            <person name="Jo J.-H."/>
            <person name="Im W.-T."/>
        </authorList>
    </citation>
    <scope>NUCLEOTIDE SEQUENCE [LARGE SCALE GENOMIC DNA]</scope>
    <source>
        <strain evidence="1 2">NSE70-1</strain>
    </source>
</reference>
<accession>A0ABT0RWB1</accession>
<evidence type="ECO:0000313" key="1">
    <source>
        <dbReference type="EMBL" id="MCL6699201.1"/>
    </source>
</evidence>
<evidence type="ECO:0008006" key="3">
    <source>
        <dbReference type="Google" id="ProtNLM"/>
    </source>
</evidence>
<evidence type="ECO:0000313" key="2">
    <source>
        <dbReference type="Proteomes" id="UP001203410"/>
    </source>
</evidence>
<keyword evidence="2" id="KW-1185">Reference proteome</keyword>
<dbReference type="SUPFAM" id="SSF51197">
    <property type="entry name" value="Clavaminate synthase-like"/>
    <property type="match status" value="1"/>
</dbReference>
<protein>
    <recommendedName>
        <fullName evidence="3">Phytanoyl-CoA dioxygenase (PhyH)</fullName>
    </recommendedName>
</protein>